<dbReference type="EMBL" id="CP050066">
    <property type="protein sequence ID" value="QIP06313.1"/>
    <property type="molecule type" value="Genomic_DNA"/>
</dbReference>
<dbReference type="InterPro" id="IPR011008">
    <property type="entry name" value="Dimeric_a/b-barrel"/>
</dbReference>
<organism evidence="1 2">
    <name type="scientific">Bradyrhizobium symbiodeficiens</name>
    <dbReference type="NCBI Taxonomy" id="1404367"/>
    <lineage>
        <taxon>Bacteria</taxon>
        <taxon>Pseudomonadati</taxon>
        <taxon>Pseudomonadota</taxon>
        <taxon>Alphaproteobacteria</taxon>
        <taxon>Hyphomicrobiales</taxon>
        <taxon>Nitrobacteraceae</taxon>
        <taxon>Bradyrhizobium</taxon>
    </lineage>
</organism>
<dbReference type="SUPFAM" id="SSF54909">
    <property type="entry name" value="Dimeric alpha+beta barrel"/>
    <property type="match status" value="1"/>
</dbReference>
<accession>A0A6G9A273</accession>
<dbReference type="Proteomes" id="UP000500895">
    <property type="component" value="Chromosome"/>
</dbReference>
<dbReference type="AlphaFoldDB" id="A0A6G9A273"/>
<evidence type="ECO:0008006" key="3">
    <source>
        <dbReference type="Google" id="ProtNLM"/>
    </source>
</evidence>
<dbReference type="RefSeq" id="WP_166467357.1">
    <property type="nucleotide sequence ID" value="NZ_CP050066.2"/>
</dbReference>
<gene>
    <name evidence="1" type="ORF">HAV00_08665</name>
</gene>
<sequence>MKTTPVTLVLIARISAEGVSDFRAYEDAVLPLLPEFNGCLERRLRNLDGTIEMHIVSFASDADFQNYRNDPRRAAHAGLLEKSSAKLELPPMAALPRATEIMQCRGMSHGL</sequence>
<proteinExistence type="predicted"/>
<evidence type="ECO:0000313" key="1">
    <source>
        <dbReference type="EMBL" id="QIP06313.1"/>
    </source>
</evidence>
<evidence type="ECO:0000313" key="2">
    <source>
        <dbReference type="Proteomes" id="UP000500895"/>
    </source>
</evidence>
<protein>
    <recommendedName>
        <fullName evidence="3">Antibiotic biosynthesis monooxygenase</fullName>
    </recommendedName>
</protein>
<name>A0A6G9A273_9BRAD</name>
<reference evidence="1 2" key="1">
    <citation type="journal article" date="2020" name="Int. J. Syst. Evol. Microbiol.">
        <title>Description and complete genome sequences of Bradyrhizobium symbiodeficiens sp. nov., a non-symbiotic bacterium associated with legumes native to Canada.</title>
        <authorList>
            <person name="Bromfield E.S.P."/>
            <person name="Cloutier S."/>
            <person name="Nguyen H.D.T."/>
        </authorList>
    </citation>
    <scope>NUCLEOTIDE SEQUENCE [LARGE SCALE GENOMIC DNA]</scope>
    <source>
        <strain evidence="1 2">101S1MB</strain>
    </source>
</reference>